<name>A0AAV7Q1Y6_PLEWA</name>
<feature type="compositionally biased region" description="Basic and acidic residues" evidence="1">
    <location>
        <begin position="20"/>
        <end position="36"/>
    </location>
</feature>
<gene>
    <name evidence="2" type="ORF">NDU88_011041</name>
</gene>
<evidence type="ECO:0000313" key="2">
    <source>
        <dbReference type="EMBL" id="KAJ1132738.1"/>
    </source>
</evidence>
<dbReference type="EMBL" id="JANPWB010000011">
    <property type="protein sequence ID" value="KAJ1132738.1"/>
    <property type="molecule type" value="Genomic_DNA"/>
</dbReference>
<keyword evidence="3" id="KW-1185">Reference proteome</keyword>
<dbReference type="AlphaFoldDB" id="A0AAV7Q1Y6"/>
<evidence type="ECO:0000256" key="1">
    <source>
        <dbReference type="SAM" id="MobiDB-lite"/>
    </source>
</evidence>
<protein>
    <submittedName>
        <fullName evidence="2">Uncharacterized protein</fullName>
    </submittedName>
</protein>
<evidence type="ECO:0000313" key="3">
    <source>
        <dbReference type="Proteomes" id="UP001066276"/>
    </source>
</evidence>
<accession>A0AAV7Q1Y6</accession>
<sequence>MPSTVRIGSSLPMNQGPTHDYAHRQADQQKHNKNVEMSHMGKQTKNPAAMLQWHLDVTFLRSLRRSCSLRRVHSLSERSLNPNALGAFLQRTYLTLRCLRTAPLRRYLKFPLSRGLVLPVYSWV</sequence>
<reference evidence="2" key="1">
    <citation type="journal article" date="2022" name="bioRxiv">
        <title>Sequencing and chromosome-scale assembly of the giantPleurodeles waltlgenome.</title>
        <authorList>
            <person name="Brown T."/>
            <person name="Elewa A."/>
            <person name="Iarovenko S."/>
            <person name="Subramanian E."/>
            <person name="Araus A.J."/>
            <person name="Petzold A."/>
            <person name="Susuki M."/>
            <person name="Suzuki K.-i.T."/>
            <person name="Hayashi T."/>
            <person name="Toyoda A."/>
            <person name="Oliveira C."/>
            <person name="Osipova E."/>
            <person name="Leigh N.D."/>
            <person name="Simon A."/>
            <person name="Yun M.H."/>
        </authorList>
    </citation>
    <scope>NUCLEOTIDE SEQUENCE</scope>
    <source>
        <strain evidence="2">20211129_DDA</strain>
        <tissue evidence="2">Liver</tissue>
    </source>
</reference>
<proteinExistence type="predicted"/>
<organism evidence="2 3">
    <name type="scientific">Pleurodeles waltl</name>
    <name type="common">Iberian ribbed newt</name>
    <dbReference type="NCBI Taxonomy" id="8319"/>
    <lineage>
        <taxon>Eukaryota</taxon>
        <taxon>Metazoa</taxon>
        <taxon>Chordata</taxon>
        <taxon>Craniata</taxon>
        <taxon>Vertebrata</taxon>
        <taxon>Euteleostomi</taxon>
        <taxon>Amphibia</taxon>
        <taxon>Batrachia</taxon>
        <taxon>Caudata</taxon>
        <taxon>Salamandroidea</taxon>
        <taxon>Salamandridae</taxon>
        <taxon>Pleurodelinae</taxon>
        <taxon>Pleurodeles</taxon>
    </lineage>
</organism>
<feature type="region of interest" description="Disordered" evidence="1">
    <location>
        <begin position="1"/>
        <end position="39"/>
    </location>
</feature>
<feature type="compositionally biased region" description="Polar residues" evidence="1">
    <location>
        <begin position="1"/>
        <end position="17"/>
    </location>
</feature>
<dbReference type="Proteomes" id="UP001066276">
    <property type="component" value="Chromosome 7"/>
</dbReference>
<comment type="caution">
    <text evidence="2">The sequence shown here is derived from an EMBL/GenBank/DDBJ whole genome shotgun (WGS) entry which is preliminary data.</text>
</comment>